<dbReference type="Gene3D" id="3.40.190.100">
    <property type="entry name" value="Glycine betaine-binding periplasmic protein, domain 2"/>
    <property type="match status" value="1"/>
</dbReference>
<feature type="domain" description="ABC-type glycine betaine transport system substrate-binding" evidence="7">
    <location>
        <begin position="217"/>
        <end position="313"/>
    </location>
</feature>
<feature type="signal peptide" evidence="6">
    <location>
        <begin position="1"/>
        <end position="23"/>
    </location>
</feature>
<feature type="chain" id="PRO_5045363729" evidence="6">
    <location>
        <begin position="24"/>
        <end position="316"/>
    </location>
</feature>
<name>A0ABS4H8V4_9BACI</name>
<sequence>MIKNYHRWTKFTFILGLLAILIAAGCGSGGNEDNSGNNEENTGSEGETNYGEAVEHTITGIEPGAGISVTTEKAIEEYDSLSGWEVNLSSTAAMASELDKAIKDEEPIIITGWNPHWTFAKYPDMKYLDDPKGIYGQEEVIKTIVRQGLKEEKPNAYKLVDQFKWDVKDMESIMYESQETGDDIETVANRWVEDNQDKISEWTKGVEEVDGESFELVSTPWDSERSSAFVVKAVMEKLGYDVTVTPVDVAVVFESIANGDGDASLAAWMPVTHKDFYDKYSDQFEDLGANLEGAKIGLVVPSYMDIESIEDLEPAE</sequence>
<organism evidence="8 9">
    <name type="scientific">Virgibacillus litoralis</name>
    <dbReference type="NCBI Taxonomy" id="578221"/>
    <lineage>
        <taxon>Bacteria</taxon>
        <taxon>Bacillati</taxon>
        <taxon>Bacillota</taxon>
        <taxon>Bacilli</taxon>
        <taxon>Bacillales</taxon>
        <taxon>Bacillaceae</taxon>
        <taxon>Virgibacillus</taxon>
    </lineage>
</organism>
<dbReference type="Pfam" id="PF04069">
    <property type="entry name" value="OpuAC"/>
    <property type="match status" value="2"/>
</dbReference>
<evidence type="ECO:0000256" key="3">
    <source>
        <dbReference type="ARBA" id="ARBA00022475"/>
    </source>
</evidence>
<evidence type="ECO:0000313" key="9">
    <source>
        <dbReference type="Proteomes" id="UP001519328"/>
    </source>
</evidence>
<keyword evidence="9" id="KW-1185">Reference proteome</keyword>
<dbReference type="SUPFAM" id="SSF53850">
    <property type="entry name" value="Periplasmic binding protein-like II"/>
    <property type="match status" value="2"/>
</dbReference>
<evidence type="ECO:0000313" key="8">
    <source>
        <dbReference type="EMBL" id="MBP1947326.1"/>
    </source>
</evidence>
<dbReference type="RefSeq" id="WP_209478965.1">
    <property type="nucleotide sequence ID" value="NZ_JAGGKK010000001.1"/>
</dbReference>
<evidence type="ECO:0000256" key="4">
    <source>
        <dbReference type="ARBA" id="ARBA00023136"/>
    </source>
</evidence>
<comment type="subcellular location">
    <subcellularLocation>
        <location evidence="1">Cell membrane</location>
    </subcellularLocation>
</comment>
<evidence type="ECO:0000256" key="2">
    <source>
        <dbReference type="ARBA" id="ARBA00022448"/>
    </source>
</evidence>
<evidence type="ECO:0000256" key="5">
    <source>
        <dbReference type="SAM" id="MobiDB-lite"/>
    </source>
</evidence>
<evidence type="ECO:0000259" key="7">
    <source>
        <dbReference type="Pfam" id="PF04069"/>
    </source>
</evidence>
<evidence type="ECO:0000256" key="6">
    <source>
        <dbReference type="SAM" id="SignalP"/>
    </source>
</evidence>
<comment type="caution">
    <text evidence="8">The sequence shown here is derived from an EMBL/GenBank/DDBJ whole genome shotgun (WGS) entry which is preliminary data.</text>
</comment>
<gene>
    <name evidence="8" type="ORF">J2Z82_000249</name>
</gene>
<dbReference type="PANTHER" id="PTHR47737">
    <property type="entry name" value="GLYCINE BETAINE/PROLINE BETAINE TRANSPORT SYSTEM PERMEASE PROTEIN PROW"/>
    <property type="match status" value="1"/>
</dbReference>
<evidence type="ECO:0000256" key="1">
    <source>
        <dbReference type="ARBA" id="ARBA00004236"/>
    </source>
</evidence>
<dbReference type="Proteomes" id="UP001519328">
    <property type="component" value="Unassembled WGS sequence"/>
</dbReference>
<keyword evidence="6" id="KW-0732">Signal</keyword>
<feature type="region of interest" description="Disordered" evidence="5">
    <location>
        <begin position="29"/>
        <end position="48"/>
    </location>
</feature>
<reference evidence="8 9" key="1">
    <citation type="submission" date="2021-03" db="EMBL/GenBank/DDBJ databases">
        <title>Genomic Encyclopedia of Type Strains, Phase IV (KMG-IV): sequencing the most valuable type-strain genomes for metagenomic binning, comparative biology and taxonomic classification.</title>
        <authorList>
            <person name="Goeker M."/>
        </authorList>
    </citation>
    <scope>NUCLEOTIDE SEQUENCE [LARGE SCALE GENOMIC DNA]</scope>
    <source>
        <strain evidence="8 9">DSM 21085</strain>
    </source>
</reference>
<keyword evidence="2" id="KW-0813">Transport</keyword>
<dbReference type="PROSITE" id="PS51257">
    <property type="entry name" value="PROKAR_LIPOPROTEIN"/>
    <property type="match status" value="1"/>
</dbReference>
<protein>
    <submittedName>
        <fullName evidence="8">Glycine betaine/proline transport system substrate-binding protein</fullName>
    </submittedName>
</protein>
<dbReference type="EMBL" id="JAGGKK010000001">
    <property type="protein sequence ID" value="MBP1947326.1"/>
    <property type="molecule type" value="Genomic_DNA"/>
</dbReference>
<feature type="domain" description="ABC-type glycine betaine transport system substrate-binding" evidence="7">
    <location>
        <begin position="52"/>
        <end position="193"/>
    </location>
</feature>
<dbReference type="PANTHER" id="PTHR47737:SF1">
    <property type="entry name" value="GLYCINE BETAINE_PROLINE BETAINE TRANSPORT SYSTEM PERMEASE PROTEIN PROW"/>
    <property type="match status" value="1"/>
</dbReference>
<accession>A0ABS4H8V4</accession>
<dbReference type="Gene3D" id="3.10.105.10">
    <property type="entry name" value="Dipeptide-binding Protein, Domain 3"/>
    <property type="match status" value="1"/>
</dbReference>
<keyword evidence="4" id="KW-0472">Membrane</keyword>
<dbReference type="InterPro" id="IPR007210">
    <property type="entry name" value="ABC_Gly_betaine_transp_sub-bd"/>
</dbReference>
<proteinExistence type="predicted"/>
<keyword evidence="3" id="KW-1003">Cell membrane</keyword>